<proteinExistence type="predicted"/>
<evidence type="ECO:0000313" key="6">
    <source>
        <dbReference type="Proteomes" id="UP000199013"/>
    </source>
</evidence>
<keyword evidence="2" id="KW-0813">Transport</keyword>
<accession>A0A1C3NYG0</accession>
<dbReference type="Pfam" id="PF01297">
    <property type="entry name" value="ZnuA"/>
    <property type="match status" value="1"/>
</dbReference>
<dbReference type="PANTHER" id="PTHR42953">
    <property type="entry name" value="HIGH-AFFINITY ZINC UPTAKE SYSTEM PROTEIN ZNUA-RELATED"/>
    <property type="match status" value="1"/>
</dbReference>
<keyword evidence="6" id="KW-1185">Reference proteome</keyword>
<evidence type="ECO:0000256" key="2">
    <source>
        <dbReference type="ARBA" id="ARBA00022448"/>
    </source>
</evidence>
<gene>
    <name evidence="5" type="ORF">FDG2_2810</name>
</gene>
<dbReference type="Gene3D" id="3.40.50.1980">
    <property type="entry name" value="Nitrogenase molybdenum iron protein domain"/>
    <property type="match status" value="2"/>
</dbReference>
<dbReference type="Proteomes" id="UP000199013">
    <property type="component" value="Unassembled WGS sequence"/>
</dbReference>
<keyword evidence="4" id="KW-0732">Signal</keyword>
<sequence>MDPDMNIVSGWTAGREIVIMDGSTVVAGPRRIRRSLGMMAASAVVVAVTACSTSSSGSTSNTAAGGGSKKITVVAAENFWGSIAAQLGGDRVTVTSIIDNPDADPHDYEPTPADGRAIAGARLFIDNGVGYDPWAAKLAAANPVDGRTALTIGDLVGTKDEDNPHRWYNPDDVTKVIDEVTADYKKIAPADAGYFDQQRASFTATTLKPYTDLIATIKKTYEGTPVGASESIFAMQSPALGLNLLTPQAFLRAISEGTDPTAADKATIDDQIKTRKIKVYVYNSQNSTPDVQRQVDAAKAANIPVTAITETLTPAGASFQDWQVAQLESLRKALAQATGK</sequence>
<dbReference type="SUPFAM" id="SSF53807">
    <property type="entry name" value="Helical backbone' metal receptor"/>
    <property type="match status" value="1"/>
</dbReference>
<dbReference type="GO" id="GO:0030313">
    <property type="term" value="C:cell envelope"/>
    <property type="evidence" value="ECO:0007669"/>
    <property type="project" value="UniProtKB-SubCell"/>
</dbReference>
<reference evidence="6" key="1">
    <citation type="submission" date="2016-02" db="EMBL/GenBank/DDBJ databases">
        <authorList>
            <person name="Wibberg D."/>
        </authorList>
    </citation>
    <scope>NUCLEOTIDE SEQUENCE [LARGE SCALE GENOMIC DNA]</scope>
</reference>
<keyword evidence="3" id="KW-0479">Metal-binding</keyword>
<evidence type="ECO:0000256" key="4">
    <source>
        <dbReference type="ARBA" id="ARBA00022729"/>
    </source>
</evidence>
<evidence type="ECO:0000256" key="3">
    <source>
        <dbReference type="ARBA" id="ARBA00022723"/>
    </source>
</evidence>
<evidence type="ECO:0000313" key="5">
    <source>
        <dbReference type="EMBL" id="SBW22558.1"/>
    </source>
</evidence>
<comment type="subcellular location">
    <subcellularLocation>
        <location evidence="1">Cell envelope</location>
    </subcellularLocation>
</comment>
<dbReference type="EMBL" id="FLUV01001192">
    <property type="protein sequence ID" value="SBW22558.1"/>
    <property type="molecule type" value="Genomic_DNA"/>
</dbReference>
<organism evidence="5 6">
    <name type="scientific">Candidatus Protofrankia californiensis</name>
    <dbReference type="NCBI Taxonomy" id="1839754"/>
    <lineage>
        <taxon>Bacteria</taxon>
        <taxon>Bacillati</taxon>
        <taxon>Actinomycetota</taxon>
        <taxon>Actinomycetes</taxon>
        <taxon>Frankiales</taxon>
        <taxon>Frankiaceae</taxon>
        <taxon>Protofrankia</taxon>
    </lineage>
</organism>
<evidence type="ECO:0000256" key="1">
    <source>
        <dbReference type="ARBA" id="ARBA00004196"/>
    </source>
</evidence>
<protein>
    <submittedName>
        <fullName evidence="5">Periplasmic solute binding protein</fullName>
    </submittedName>
</protein>
<dbReference type="AlphaFoldDB" id="A0A1C3NYG0"/>
<dbReference type="GO" id="GO:0030001">
    <property type="term" value="P:metal ion transport"/>
    <property type="evidence" value="ECO:0007669"/>
    <property type="project" value="InterPro"/>
</dbReference>
<dbReference type="GO" id="GO:0046872">
    <property type="term" value="F:metal ion binding"/>
    <property type="evidence" value="ECO:0007669"/>
    <property type="project" value="UniProtKB-KW"/>
</dbReference>
<dbReference type="InterPro" id="IPR006127">
    <property type="entry name" value="ZnuA-like"/>
</dbReference>
<dbReference type="PANTHER" id="PTHR42953:SF1">
    <property type="entry name" value="METAL-BINDING PROTEIN HI_0362-RELATED"/>
    <property type="match status" value="1"/>
</dbReference>
<dbReference type="InterPro" id="IPR050492">
    <property type="entry name" value="Bact_metal-bind_prot9"/>
</dbReference>
<name>A0A1C3NYG0_9ACTN</name>